<dbReference type="InterPro" id="IPR036291">
    <property type="entry name" value="NAD(P)-bd_dom_sf"/>
</dbReference>
<accession>A0A0D0UTI6</accession>
<evidence type="ECO:0000256" key="2">
    <source>
        <dbReference type="ARBA" id="ARBA00022723"/>
    </source>
</evidence>
<dbReference type="PANTHER" id="PTHR42813">
    <property type="entry name" value="ZINC-TYPE ALCOHOL DEHYDROGENASE-LIKE"/>
    <property type="match status" value="1"/>
</dbReference>
<comment type="cofactor">
    <cofactor evidence="1">
        <name>Zn(2+)</name>
        <dbReference type="ChEBI" id="CHEBI:29105"/>
    </cofactor>
</comment>
<gene>
    <name evidence="5" type="ORF">I313_05633</name>
</gene>
<dbReference type="Proteomes" id="UP000053392">
    <property type="component" value="Unassembled WGS sequence"/>
</dbReference>
<dbReference type="Gene3D" id="3.90.180.10">
    <property type="entry name" value="Medium-chain alcohol dehydrogenases, catalytic domain"/>
    <property type="match status" value="2"/>
</dbReference>
<keyword evidence="2" id="KW-0479">Metal-binding</keyword>
<evidence type="ECO:0000256" key="1">
    <source>
        <dbReference type="ARBA" id="ARBA00001947"/>
    </source>
</evidence>
<evidence type="ECO:0000313" key="5">
    <source>
        <dbReference type="EMBL" id="KIR38521.1"/>
    </source>
</evidence>
<dbReference type="SUPFAM" id="SSF50129">
    <property type="entry name" value="GroES-like"/>
    <property type="match status" value="1"/>
</dbReference>
<evidence type="ECO:0000256" key="3">
    <source>
        <dbReference type="ARBA" id="ARBA00022833"/>
    </source>
</evidence>
<feature type="domain" description="Alcohol dehydrogenase-like C-terminal" evidence="4">
    <location>
        <begin position="145"/>
        <end position="267"/>
    </location>
</feature>
<name>A0A0D0UTI6_9TREE</name>
<organism evidence="5 6">
    <name type="scientific">Cryptococcus deuterogattii Ram5</name>
    <dbReference type="NCBI Taxonomy" id="1296110"/>
    <lineage>
        <taxon>Eukaryota</taxon>
        <taxon>Fungi</taxon>
        <taxon>Dikarya</taxon>
        <taxon>Basidiomycota</taxon>
        <taxon>Agaricomycotina</taxon>
        <taxon>Tremellomycetes</taxon>
        <taxon>Tremellales</taxon>
        <taxon>Cryptococcaceae</taxon>
        <taxon>Cryptococcus</taxon>
        <taxon>Cryptococcus gattii species complex</taxon>
    </lineage>
</organism>
<dbReference type="Gene3D" id="3.40.50.720">
    <property type="entry name" value="NAD(P)-binding Rossmann-like Domain"/>
    <property type="match status" value="1"/>
</dbReference>
<keyword evidence="6" id="KW-1185">Reference proteome</keyword>
<dbReference type="HOGENOM" id="CLU_026673_11_3_1"/>
<dbReference type="SUPFAM" id="SSF51735">
    <property type="entry name" value="NAD(P)-binding Rossmann-fold domains"/>
    <property type="match status" value="1"/>
</dbReference>
<dbReference type="AlphaFoldDB" id="A0A0D0UTI6"/>
<dbReference type="InterPro" id="IPR013149">
    <property type="entry name" value="ADH-like_C"/>
</dbReference>
<protein>
    <submittedName>
        <fullName evidence="5">Unplaced genomic scaffold supercont1.15, whole genome shotgun sequence</fullName>
    </submittedName>
</protein>
<evidence type="ECO:0000259" key="4">
    <source>
        <dbReference type="Pfam" id="PF00107"/>
    </source>
</evidence>
<dbReference type="Pfam" id="PF00107">
    <property type="entry name" value="ADH_zinc_N"/>
    <property type="match status" value="1"/>
</dbReference>
<keyword evidence="3" id="KW-0862">Zinc</keyword>
<dbReference type="OrthoDB" id="3941538at2759"/>
<dbReference type="PANTHER" id="PTHR42813:SF2">
    <property type="entry name" value="DEHYDROGENASE, ZINC-CONTAINING, PUTATIVE (AFU_ORTHOLOGUE AFUA_2G02810)-RELATED"/>
    <property type="match status" value="1"/>
</dbReference>
<sequence length="309" mass="33271">MSVTQLPETMDAIVFKQPYKVAVEQIPTPKLQSEGDVIIKVHFAGLCGKCYYCSTFHTSRCTSSALFGTPSLPGCQATYVRVPLAASCLLLKPPQLPEELMLLMADILPTGYSAAWNAWRLLDWGEERGGKGERKGICVVVGCGPVGLCAITSAQALFSKVFAVDPVPARRELAVKHGATALAPGELNPAIMAVTEGRGADAVLEVVGNQGALDTALSIVRPYGAVSSVGVHSGELKIDGGLLYDKNVRLQFGRCSVRHFYPAALEVLVSNQDLFMSFIEHKVNFSQAEEYYTLFEQGKVSKTVFIPGQ</sequence>
<evidence type="ECO:0000313" key="6">
    <source>
        <dbReference type="Proteomes" id="UP000053392"/>
    </source>
</evidence>
<dbReference type="InterPro" id="IPR011032">
    <property type="entry name" value="GroES-like_sf"/>
</dbReference>
<proteinExistence type="predicted"/>
<reference evidence="5 6" key="1">
    <citation type="submission" date="2015-01" db="EMBL/GenBank/DDBJ databases">
        <title>The Genome Sequence of Cryptococcus gattii Ram5.</title>
        <authorList>
            <consortium name="The Broad Institute Genomics Platform"/>
            <person name="Cuomo C."/>
            <person name="Litvintseva A."/>
            <person name="Chen Y."/>
            <person name="Heitman J."/>
            <person name="Sun S."/>
            <person name="Springer D."/>
            <person name="Dromer F."/>
            <person name="Young S."/>
            <person name="Zeng Q."/>
            <person name="Gargeya S."/>
            <person name="Abouelleil A."/>
            <person name="Alvarado L."/>
            <person name="Chapman S.B."/>
            <person name="Gainer-Dewar J."/>
            <person name="Goldberg J."/>
            <person name="Griggs A."/>
            <person name="Gujja S."/>
            <person name="Hansen M."/>
            <person name="Howarth C."/>
            <person name="Imamovic A."/>
            <person name="Larimer J."/>
            <person name="Murphy C."/>
            <person name="Naylor J."/>
            <person name="Pearson M."/>
            <person name="Priest M."/>
            <person name="Roberts A."/>
            <person name="Saif S."/>
            <person name="Shea T."/>
            <person name="Sykes S."/>
            <person name="Wortman J."/>
            <person name="Nusbaum C."/>
            <person name="Birren B."/>
        </authorList>
    </citation>
    <scope>NUCLEOTIDE SEQUENCE [LARGE SCALE GENOMIC DNA]</scope>
    <source>
        <strain evidence="5 6">Ram5</strain>
    </source>
</reference>
<dbReference type="GO" id="GO:0046872">
    <property type="term" value="F:metal ion binding"/>
    <property type="evidence" value="ECO:0007669"/>
    <property type="project" value="UniProtKB-KW"/>
</dbReference>
<dbReference type="EMBL" id="KN847910">
    <property type="protein sequence ID" value="KIR38521.1"/>
    <property type="molecule type" value="Genomic_DNA"/>
</dbReference>